<comment type="caution">
    <text evidence="6">The sequence shown here is derived from an EMBL/GenBank/DDBJ whole genome shotgun (WGS) entry which is preliminary data.</text>
</comment>
<dbReference type="SUPFAM" id="SSF49265">
    <property type="entry name" value="Fibronectin type III"/>
    <property type="match status" value="3"/>
</dbReference>
<dbReference type="Pfam" id="PF07679">
    <property type="entry name" value="I-set"/>
    <property type="match status" value="1"/>
</dbReference>
<feature type="domain" description="Fibronectin type-III" evidence="5">
    <location>
        <begin position="239"/>
        <end position="334"/>
    </location>
</feature>
<dbReference type="SUPFAM" id="SSF48726">
    <property type="entry name" value="Immunoglobulin"/>
    <property type="match status" value="3"/>
</dbReference>
<evidence type="ECO:0000256" key="3">
    <source>
        <dbReference type="SAM" id="MobiDB-lite"/>
    </source>
</evidence>
<dbReference type="Pfam" id="PF01682">
    <property type="entry name" value="DB"/>
    <property type="match status" value="2"/>
</dbReference>
<dbReference type="PANTHER" id="PTHR44170">
    <property type="entry name" value="PROTEIN SIDEKICK"/>
    <property type="match status" value="1"/>
</dbReference>
<name>A0A2T7PVU6_POMCA</name>
<protein>
    <submittedName>
        <fullName evidence="6">Uncharacterized protein</fullName>
    </submittedName>
</protein>
<dbReference type="GO" id="GO:0098609">
    <property type="term" value="P:cell-cell adhesion"/>
    <property type="evidence" value="ECO:0007669"/>
    <property type="project" value="TreeGrafter"/>
</dbReference>
<evidence type="ECO:0000256" key="1">
    <source>
        <dbReference type="ARBA" id="ARBA00022737"/>
    </source>
</evidence>
<dbReference type="Proteomes" id="UP000245119">
    <property type="component" value="Linkage Group LG1"/>
</dbReference>
<dbReference type="PROSITE" id="PS50835">
    <property type="entry name" value="IG_LIKE"/>
    <property type="match status" value="3"/>
</dbReference>
<feature type="region of interest" description="Disordered" evidence="3">
    <location>
        <begin position="1218"/>
        <end position="1240"/>
    </location>
</feature>
<dbReference type="SMART" id="SM00408">
    <property type="entry name" value="IGc2"/>
    <property type="match status" value="3"/>
</dbReference>
<evidence type="ECO:0000259" key="4">
    <source>
        <dbReference type="PROSITE" id="PS50835"/>
    </source>
</evidence>
<dbReference type="AlphaFoldDB" id="A0A2T7PVU6"/>
<keyword evidence="2" id="KW-1015">Disulfide bond</keyword>
<dbReference type="SMART" id="SM00409">
    <property type="entry name" value="IG"/>
    <property type="match status" value="3"/>
</dbReference>
<dbReference type="InterPro" id="IPR013098">
    <property type="entry name" value="Ig_I-set"/>
</dbReference>
<dbReference type="CDD" id="cd00063">
    <property type="entry name" value="FN3"/>
    <property type="match status" value="4"/>
</dbReference>
<gene>
    <name evidence="6" type="ORF">C0Q70_00132</name>
</gene>
<dbReference type="EMBL" id="PZQS01000001">
    <property type="protein sequence ID" value="PVD37538.1"/>
    <property type="molecule type" value="Genomic_DNA"/>
</dbReference>
<accession>A0A2T7PVU6</accession>
<dbReference type="PROSITE" id="PS50853">
    <property type="entry name" value="FN3"/>
    <property type="match status" value="4"/>
</dbReference>
<evidence type="ECO:0000259" key="5">
    <source>
        <dbReference type="PROSITE" id="PS50853"/>
    </source>
</evidence>
<dbReference type="InterPro" id="IPR003599">
    <property type="entry name" value="Ig_sub"/>
</dbReference>
<dbReference type="InterPro" id="IPR036179">
    <property type="entry name" value="Ig-like_dom_sf"/>
</dbReference>
<dbReference type="PANTHER" id="PTHR44170:SF6">
    <property type="entry name" value="CONTACTIN"/>
    <property type="match status" value="1"/>
</dbReference>
<dbReference type="OrthoDB" id="6377396at2759"/>
<organism evidence="6 7">
    <name type="scientific">Pomacea canaliculata</name>
    <name type="common">Golden apple snail</name>
    <dbReference type="NCBI Taxonomy" id="400727"/>
    <lineage>
        <taxon>Eukaryota</taxon>
        <taxon>Metazoa</taxon>
        <taxon>Spiralia</taxon>
        <taxon>Lophotrochozoa</taxon>
        <taxon>Mollusca</taxon>
        <taxon>Gastropoda</taxon>
        <taxon>Caenogastropoda</taxon>
        <taxon>Architaenioglossa</taxon>
        <taxon>Ampullarioidea</taxon>
        <taxon>Ampullariidae</taxon>
        <taxon>Pomacea</taxon>
    </lineage>
</organism>
<dbReference type="InterPro" id="IPR003598">
    <property type="entry name" value="Ig_sub2"/>
</dbReference>
<feature type="domain" description="Ig-like" evidence="4">
    <location>
        <begin position="127"/>
        <end position="212"/>
    </location>
</feature>
<keyword evidence="7" id="KW-1185">Reference proteome</keyword>
<dbReference type="InterPro" id="IPR013106">
    <property type="entry name" value="Ig_V-set"/>
</dbReference>
<dbReference type="Pfam" id="PF00041">
    <property type="entry name" value="fn3"/>
    <property type="match status" value="3"/>
</dbReference>
<dbReference type="Gene3D" id="2.60.40.10">
    <property type="entry name" value="Immunoglobulins"/>
    <property type="match status" value="7"/>
</dbReference>
<dbReference type="Pfam" id="PF07686">
    <property type="entry name" value="V-set"/>
    <property type="match status" value="1"/>
</dbReference>
<feature type="domain" description="Ig-like" evidence="4">
    <location>
        <begin position="722"/>
        <end position="803"/>
    </location>
</feature>
<dbReference type="InterPro" id="IPR013783">
    <property type="entry name" value="Ig-like_fold"/>
</dbReference>
<dbReference type="InterPro" id="IPR036116">
    <property type="entry name" value="FN3_sf"/>
</dbReference>
<dbReference type="SMART" id="SM00060">
    <property type="entry name" value="FN3"/>
    <property type="match status" value="4"/>
</dbReference>
<dbReference type="STRING" id="400727.A0A2T7PVU6"/>
<evidence type="ECO:0000256" key="2">
    <source>
        <dbReference type="ARBA" id="ARBA00023157"/>
    </source>
</evidence>
<dbReference type="GO" id="GO:0016020">
    <property type="term" value="C:membrane"/>
    <property type="evidence" value="ECO:0007669"/>
    <property type="project" value="UniProtKB-SubCell"/>
</dbReference>
<evidence type="ECO:0000313" key="6">
    <source>
        <dbReference type="EMBL" id="PVD37538.1"/>
    </source>
</evidence>
<dbReference type="InterPro" id="IPR003961">
    <property type="entry name" value="FN3_dom"/>
</dbReference>
<keyword evidence="1" id="KW-0677">Repeat</keyword>
<feature type="domain" description="Ig-like" evidence="4">
    <location>
        <begin position="808"/>
        <end position="902"/>
    </location>
</feature>
<feature type="domain" description="Fibronectin type-III" evidence="5">
    <location>
        <begin position="393"/>
        <end position="509"/>
    </location>
</feature>
<feature type="domain" description="Fibronectin type-III" evidence="5">
    <location>
        <begin position="1065"/>
        <end position="1159"/>
    </location>
</feature>
<dbReference type="InterPro" id="IPR007110">
    <property type="entry name" value="Ig-like_dom"/>
</dbReference>
<reference evidence="6 7" key="1">
    <citation type="submission" date="2018-04" db="EMBL/GenBank/DDBJ databases">
        <title>The genome of golden apple snail Pomacea canaliculata provides insight into stress tolerance and invasive adaptation.</title>
        <authorList>
            <person name="Liu C."/>
            <person name="Liu B."/>
            <person name="Ren Y."/>
            <person name="Zhang Y."/>
            <person name="Wang H."/>
            <person name="Li S."/>
            <person name="Jiang F."/>
            <person name="Yin L."/>
            <person name="Zhang G."/>
            <person name="Qian W."/>
            <person name="Fan W."/>
        </authorList>
    </citation>
    <scope>NUCLEOTIDE SEQUENCE [LARGE SCALE GENOMIC DNA]</scope>
    <source>
        <strain evidence="6">SZHN2017</strain>
        <tissue evidence="6">Muscle</tissue>
    </source>
</reference>
<evidence type="ECO:0000313" key="7">
    <source>
        <dbReference type="Proteomes" id="UP000245119"/>
    </source>
</evidence>
<sequence>MPFVTPPILFPGFDLEEGEEVGTYPTLRLILYRSTITAWKHVRAYTTLSNGFLKILYTVVSMFSCEDLQVMIPPPYPLDDHDHNGTPYRQGVRITADTSSQVNSVRTMTRILALTWFLAAAAPSNEPTITTSNSTVVLRGQDALLTCTAKHLGKEVLDWVFEIDDTLIYHDQQLMVDDPRYSLLHTNADSDRYDLRITSVQDSDQGSYRCEVFLSVGVTIDLVVTDAEVPLEPNVKPDPPRNVTLIQTFNNGSYGIVVTWKPPADRPWTVAGYRISYATILDRWPRSNTTDASTVSLTNLAEAEFYSVRVVAVNSAGQSLPSVTLSTSRRTQLTLKHGYTLTLHTNIKDSSPQQQPQSLPTSLKFLTAFHHLIGGTPHLSCYFLQPTSDPPRAPDNVTVSTIAARSISVEWEVPQRGECPTSYYVTCRSLIANRCRRKPMTVALTNDNDHMQTDLSVTPTDYRQGETTAPLYSFQNLEPETGYEITVSSVLNGFYSLSSPLITAYTMAETVMAGAPATDKNSSAVWMTRTQCCKKSGISSDCLPLCINKPVESRTKCWKEGPKILTCTTEKKDRRTCCSQAGLRSECIFLCSGSVENFTVVAPDCMEDAAIDIITSCFLPNTGLLPEAPTHFRVLKEMKGGITLTWDMSQKCKEPDPCVFDVHFWKAGDMTDHKVIANVTSPYLVTEELDNREYTFTVTARNSQGSSATAPWQTILLNHVEPDVSIAILPSDVDIFDSGTSILLACDAFNFKDEINFTWTYGEQVLGRKRFLYLGHVTPEQEGLYSCTASTNNSLSTAHRYLNVRYAPLLKDSFMDSLADTPAVLQCWFKGHPFTNASSSTWEKDGKPISDPRYFTSERTDLDTGDTYFQLIIEDVVPSDYGFYQCMAYNQYGSSSGQVRFTEPDLTSITTPVSTETDLTSMTALVSTEPDLVSMTTLVSTEPDLTSTTPVTPIQNATGNATDCCRKVGVPDLCLPLCSHTFNLIEFLDKNHASCSDHLQSIVRCDAGTDDFDHTQCCRESRVPEFCWPVCSGHFSENSSQSKHFNCLSYSNELFDCFEMGTSSLPSPPTEVSATLTPNAIKVTWGRPAKNKDKVKWYRVNIASSTKAKPTQHVLTKEFLDYAISNIAPGSSYKIWIVAGNDLGNSQASEAINITVPGRSCQVKLSKRRFRRKLAIDSVSFENPSYGNECIRIGALPASEQTEEPTAMQVLAATKSSGSFENSGFKQDGASASSNPTNTA</sequence>
<proteinExistence type="predicted"/>
<feature type="domain" description="Fibronectin type-III" evidence="5">
    <location>
        <begin position="628"/>
        <end position="723"/>
    </location>
</feature>
<dbReference type="InterPro" id="IPR002602">
    <property type="entry name" value="DB"/>
</dbReference>